<evidence type="ECO:0000313" key="2">
    <source>
        <dbReference type="EMBL" id="NEG90499.1"/>
    </source>
</evidence>
<evidence type="ECO:0000259" key="1">
    <source>
        <dbReference type="Pfam" id="PF12728"/>
    </source>
</evidence>
<name>A0A6N9Z717_9BIFI</name>
<dbReference type="Proteomes" id="UP000469194">
    <property type="component" value="Unassembled WGS sequence"/>
</dbReference>
<accession>A0A6N9Z717</accession>
<dbReference type="EMBL" id="WHZW01000029">
    <property type="protein sequence ID" value="NEG90499.1"/>
    <property type="molecule type" value="Genomic_DNA"/>
</dbReference>
<feature type="domain" description="Helix-turn-helix" evidence="1">
    <location>
        <begin position="6"/>
        <end position="56"/>
    </location>
</feature>
<reference evidence="2 3" key="1">
    <citation type="submission" date="2019-10" db="EMBL/GenBank/DDBJ databases">
        <title>Bifidobacterium from non-human primates.</title>
        <authorList>
            <person name="Modesto M."/>
        </authorList>
    </citation>
    <scope>NUCLEOTIDE SEQUENCE [LARGE SCALE GENOMIC DNA]</scope>
    <source>
        <strain evidence="2 3">TRE17</strain>
    </source>
</reference>
<dbReference type="InterPro" id="IPR009061">
    <property type="entry name" value="DNA-bd_dom_put_sf"/>
</dbReference>
<dbReference type="InterPro" id="IPR041657">
    <property type="entry name" value="HTH_17"/>
</dbReference>
<gene>
    <name evidence="2" type="ORF">GFD25_11010</name>
</gene>
<protein>
    <submittedName>
        <fullName evidence="2">Helix-turn-helix domain-containing protein</fullName>
    </submittedName>
</protein>
<evidence type="ECO:0000313" key="3">
    <source>
        <dbReference type="Proteomes" id="UP000469194"/>
    </source>
</evidence>
<dbReference type="InterPro" id="IPR036388">
    <property type="entry name" value="WH-like_DNA-bd_sf"/>
</dbReference>
<proteinExistence type="predicted"/>
<sequence length="63" mass="7280">MKDITLLTPNQVAEATGIRIGTLKKWRLERTNLPFIHVGRSVRYRLSDVEDYLASRTVPVERV</sequence>
<dbReference type="Gene3D" id="1.10.10.10">
    <property type="entry name" value="Winged helix-like DNA-binding domain superfamily/Winged helix DNA-binding domain"/>
    <property type="match status" value="1"/>
</dbReference>
<keyword evidence="3" id="KW-1185">Reference proteome</keyword>
<dbReference type="SUPFAM" id="SSF46955">
    <property type="entry name" value="Putative DNA-binding domain"/>
    <property type="match status" value="1"/>
</dbReference>
<dbReference type="AlphaFoldDB" id="A0A6N9Z717"/>
<organism evidence="2 3">
    <name type="scientific">Bifidobacterium aerophilum</name>
    <dbReference type="NCBI Taxonomy" id="1798155"/>
    <lineage>
        <taxon>Bacteria</taxon>
        <taxon>Bacillati</taxon>
        <taxon>Actinomycetota</taxon>
        <taxon>Actinomycetes</taxon>
        <taxon>Bifidobacteriales</taxon>
        <taxon>Bifidobacteriaceae</taxon>
        <taxon>Bifidobacterium</taxon>
    </lineage>
</organism>
<comment type="caution">
    <text evidence="2">The sequence shown here is derived from an EMBL/GenBank/DDBJ whole genome shotgun (WGS) entry which is preliminary data.</text>
</comment>
<dbReference type="Pfam" id="PF12728">
    <property type="entry name" value="HTH_17"/>
    <property type="match status" value="1"/>
</dbReference>